<dbReference type="SUPFAM" id="SSF158472">
    <property type="entry name" value="HAMP domain-like"/>
    <property type="match status" value="1"/>
</dbReference>
<dbReference type="InterPro" id="IPR000727">
    <property type="entry name" value="T_SNARE_dom"/>
</dbReference>
<evidence type="ECO:0000313" key="9">
    <source>
        <dbReference type="Proteomes" id="UP001556692"/>
    </source>
</evidence>
<evidence type="ECO:0000259" key="7">
    <source>
        <dbReference type="PROSITE" id="PS50885"/>
    </source>
</evidence>
<comment type="caution">
    <text evidence="8">The sequence shown here is derived from an EMBL/GenBank/DDBJ whole genome shotgun (WGS) entry which is preliminary data.</text>
</comment>
<protein>
    <submittedName>
        <fullName evidence="8">Methyl-accepting chemotaxis protein</fullName>
    </submittedName>
</protein>
<keyword evidence="1" id="KW-0145">Chemotaxis</keyword>
<gene>
    <name evidence="8" type="ORF">ABGN05_19865</name>
</gene>
<name>A0ABV3SPQ4_9HYPH</name>
<dbReference type="SMART" id="SM00283">
    <property type="entry name" value="MA"/>
    <property type="match status" value="1"/>
</dbReference>
<sequence length="640" mass="67757">MTITMKLILAAVVVNIAGLAASVYFVDTTAEHSLYDLAADGWRMQTGQIAAAAAGGIKWKKPEVVADAYAAYKADEERALSRAVAFDADKAEITSFAADGVETAPIDAAIREIVAGSPETLSSTMLDGSVVMVAPSGQTADGKPLGYVALAWNTAAVENIRSSLNASTTLAQGLSTLLLVLLLFLTIRVVVGRPLKAINGRIEKLSAGDLETGVDYQDRSDEIGVIARALEGFRAASLAKLDADRELEDQRLSMEEQRSQNDASRATAAKLQAAVVRLIGAALSRLAEGDLTTRLKVDFPAEYQKLKDDFNLAMDRLQDAMERIVETGGQLENGTSEIRRAADDLARRTEQQAATIEQTVAAVGEITRSVSATAAGAGQARIAVTEVTVDAGRSDEVVGQAIAAMSGIEKSSGEITKIIGVIDEIAFQTNLLALNAGVEAARAGEAGRGFAVVAQEVRGLAQRSADAAREIKQLIQSSAAQVKNGARLVGETGDFIERIAAKVGNISTIVVDIAKGAEEQANTLREINTAMNGIDTATQQGAAMAEQFTATSHSLAQDGVELKRLIAHFRTEGDAHARSHGQPAESRPRVQPAESYPRSQSGQSRQRVQERLRPAPRGRPIAHGSAALDLHADEDGWEEF</sequence>
<comment type="similarity">
    <text evidence="2">Belongs to the methyl-accepting chemotaxis (MCP) protein family.</text>
</comment>
<evidence type="ECO:0000256" key="4">
    <source>
        <dbReference type="SAM" id="MobiDB-lite"/>
    </source>
</evidence>
<dbReference type="RefSeq" id="WP_367955775.1">
    <property type="nucleotide sequence ID" value="NZ_JBDPGJ010000004.1"/>
</dbReference>
<dbReference type="SUPFAM" id="SSF58104">
    <property type="entry name" value="Methyl-accepting chemotaxis protein (MCP) signaling domain"/>
    <property type="match status" value="1"/>
</dbReference>
<dbReference type="Gene3D" id="1.10.287.950">
    <property type="entry name" value="Methyl-accepting chemotaxis protein"/>
    <property type="match status" value="1"/>
</dbReference>
<dbReference type="Pfam" id="PF00015">
    <property type="entry name" value="MCPsignal"/>
    <property type="match status" value="1"/>
</dbReference>
<feature type="region of interest" description="Disordered" evidence="4">
    <location>
        <begin position="572"/>
        <end position="640"/>
    </location>
</feature>
<evidence type="ECO:0000313" key="8">
    <source>
        <dbReference type="EMBL" id="MEX0407919.1"/>
    </source>
</evidence>
<evidence type="ECO:0000256" key="3">
    <source>
        <dbReference type="PROSITE-ProRule" id="PRU00284"/>
    </source>
</evidence>
<proteinExistence type="inferred from homology"/>
<feature type="domain" description="HAMP" evidence="7">
    <location>
        <begin position="193"/>
        <end position="242"/>
    </location>
</feature>
<dbReference type="PANTHER" id="PTHR43531:SF11">
    <property type="entry name" value="METHYL-ACCEPTING CHEMOTAXIS PROTEIN 3"/>
    <property type="match status" value="1"/>
</dbReference>
<dbReference type="InterPro" id="IPR004089">
    <property type="entry name" value="MCPsignal_dom"/>
</dbReference>
<dbReference type="CDD" id="cd06225">
    <property type="entry name" value="HAMP"/>
    <property type="match status" value="1"/>
</dbReference>
<organism evidence="8 9">
    <name type="scientific">Aquibium pacificus</name>
    <dbReference type="NCBI Taxonomy" id="3153579"/>
    <lineage>
        <taxon>Bacteria</taxon>
        <taxon>Pseudomonadati</taxon>
        <taxon>Pseudomonadota</taxon>
        <taxon>Alphaproteobacteria</taxon>
        <taxon>Hyphomicrobiales</taxon>
        <taxon>Phyllobacteriaceae</taxon>
        <taxon>Aquibium</taxon>
    </lineage>
</organism>
<dbReference type="EMBL" id="JBDPGJ010000004">
    <property type="protein sequence ID" value="MEX0407919.1"/>
    <property type="molecule type" value="Genomic_DNA"/>
</dbReference>
<keyword evidence="3" id="KW-0807">Transducer</keyword>
<dbReference type="PROSITE" id="PS50885">
    <property type="entry name" value="HAMP"/>
    <property type="match status" value="2"/>
</dbReference>
<dbReference type="Pfam" id="PF00672">
    <property type="entry name" value="HAMP"/>
    <property type="match status" value="2"/>
</dbReference>
<keyword evidence="9" id="KW-1185">Reference proteome</keyword>
<accession>A0ABV3SPQ4</accession>
<feature type="domain" description="Methyl-accepting transducer" evidence="5">
    <location>
        <begin position="327"/>
        <end position="556"/>
    </location>
</feature>
<feature type="domain" description="HAMP" evidence="7">
    <location>
        <begin position="270"/>
        <end position="322"/>
    </location>
</feature>
<dbReference type="Proteomes" id="UP001556692">
    <property type="component" value="Unassembled WGS sequence"/>
</dbReference>
<dbReference type="PROSITE" id="PS50192">
    <property type="entry name" value="T_SNARE"/>
    <property type="match status" value="1"/>
</dbReference>
<dbReference type="SMART" id="SM00304">
    <property type="entry name" value="HAMP"/>
    <property type="match status" value="2"/>
</dbReference>
<evidence type="ECO:0000256" key="2">
    <source>
        <dbReference type="ARBA" id="ARBA00029447"/>
    </source>
</evidence>
<dbReference type="PANTHER" id="PTHR43531">
    <property type="entry name" value="PROTEIN ICFG"/>
    <property type="match status" value="1"/>
</dbReference>
<evidence type="ECO:0000259" key="6">
    <source>
        <dbReference type="PROSITE" id="PS50192"/>
    </source>
</evidence>
<reference evidence="8 9" key="1">
    <citation type="submission" date="2024-05" db="EMBL/GenBank/DDBJ databases">
        <authorList>
            <person name="Jiang F."/>
        </authorList>
    </citation>
    <scope>NUCLEOTIDE SEQUENCE [LARGE SCALE GENOMIC DNA]</scope>
    <source>
        <strain evidence="8 9">LZ166</strain>
    </source>
</reference>
<dbReference type="Gene3D" id="1.10.8.500">
    <property type="entry name" value="HAMP domain in histidine kinase"/>
    <property type="match status" value="1"/>
</dbReference>
<dbReference type="InterPro" id="IPR051310">
    <property type="entry name" value="MCP_chemotaxis"/>
</dbReference>
<feature type="compositionally biased region" description="Low complexity" evidence="4">
    <location>
        <begin position="595"/>
        <end position="606"/>
    </location>
</feature>
<feature type="domain" description="T-SNARE coiled-coil homology" evidence="6">
    <location>
        <begin position="486"/>
        <end position="548"/>
    </location>
</feature>
<dbReference type="CDD" id="cd11386">
    <property type="entry name" value="MCP_signal"/>
    <property type="match status" value="1"/>
</dbReference>
<evidence type="ECO:0000259" key="5">
    <source>
        <dbReference type="PROSITE" id="PS50111"/>
    </source>
</evidence>
<dbReference type="PROSITE" id="PS50111">
    <property type="entry name" value="CHEMOTAXIS_TRANSDUC_2"/>
    <property type="match status" value="1"/>
</dbReference>
<evidence type="ECO:0000256" key="1">
    <source>
        <dbReference type="ARBA" id="ARBA00022500"/>
    </source>
</evidence>
<dbReference type="InterPro" id="IPR003660">
    <property type="entry name" value="HAMP_dom"/>
</dbReference>